<evidence type="ECO:0008006" key="4">
    <source>
        <dbReference type="Google" id="ProtNLM"/>
    </source>
</evidence>
<dbReference type="RefSeq" id="WP_091871471.1">
    <property type="nucleotide sequence ID" value="NZ_FOLD01000003.1"/>
</dbReference>
<feature type="signal peptide" evidence="1">
    <location>
        <begin position="1"/>
        <end position="20"/>
    </location>
</feature>
<feature type="chain" id="PRO_5011458258" description="Serine aminopeptidase, S33" evidence="1">
    <location>
        <begin position="21"/>
        <end position="440"/>
    </location>
</feature>
<dbReference type="AlphaFoldDB" id="A0A1I1FST5"/>
<dbReference type="EMBL" id="FOLD01000003">
    <property type="protein sequence ID" value="SFC02351.1"/>
    <property type="molecule type" value="Genomic_DNA"/>
</dbReference>
<organism evidence="2 3">
    <name type="scientific">Massilia yuzhufengensis</name>
    <dbReference type="NCBI Taxonomy" id="1164594"/>
    <lineage>
        <taxon>Bacteria</taxon>
        <taxon>Pseudomonadati</taxon>
        <taxon>Pseudomonadota</taxon>
        <taxon>Betaproteobacteria</taxon>
        <taxon>Burkholderiales</taxon>
        <taxon>Oxalobacteraceae</taxon>
        <taxon>Telluria group</taxon>
        <taxon>Massilia</taxon>
    </lineage>
</organism>
<evidence type="ECO:0000313" key="3">
    <source>
        <dbReference type="Proteomes" id="UP000198639"/>
    </source>
</evidence>
<evidence type="ECO:0000256" key="1">
    <source>
        <dbReference type="SAM" id="SignalP"/>
    </source>
</evidence>
<evidence type="ECO:0000313" key="2">
    <source>
        <dbReference type="EMBL" id="SFC02351.1"/>
    </source>
</evidence>
<gene>
    <name evidence="2" type="ORF">SAMN05216204_10388</name>
</gene>
<protein>
    <recommendedName>
        <fullName evidence="4">Serine aminopeptidase, S33</fullName>
    </recommendedName>
</protein>
<reference evidence="3" key="1">
    <citation type="submission" date="2016-10" db="EMBL/GenBank/DDBJ databases">
        <authorList>
            <person name="Varghese N."/>
            <person name="Submissions S."/>
        </authorList>
    </citation>
    <scope>NUCLEOTIDE SEQUENCE [LARGE SCALE GENOMIC DNA]</scope>
    <source>
        <strain evidence="3">CGMCC 1.12041</strain>
    </source>
</reference>
<dbReference type="STRING" id="1164594.SAMN05216204_10388"/>
<keyword evidence="3" id="KW-1185">Reference proteome</keyword>
<dbReference type="OrthoDB" id="7197847at2"/>
<dbReference type="InterPro" id="IPR029058">
    <property type="entry name" value="AB_hydrolase_fold"/>
</dbReference>
<dbReference type="Proteomes" id="UP000198639">
    <property type="component" value="Unassembled WGS sequence"/>
</dbReference>
<proteinExistence type="predicted"/>
<name>A0A1I1FST5_9BURK</name>
<sequence length="440" mass="46083">MLAHLSIVAGLLLSSGAVLAAAAAPAQVRACPAELPAGTRCHAGQDAHGAYTWTAIPAAWNGILVVHSHGGPRLGAPRPDDEVDDLRRFAVVVAEGYAWTASTYRRGGFGVQAAAEDTERARAAFWASFGRPRLTFLHGQSWGAAVALKAARLAAPGAYDGVLLTSGIVVGAAEAYEFRAHLRSVYQYYCANLPAPGEAPYPPWQGLGAAGLDAGAVAQRVGECTGVGLEPGQRSPRQRRALANILGVTGLSEQSLPGHMTWSTQSLRALTMDYLEGASPFGNIGVRYRGSDDDAALNRGVQRYAAALRAVAALEADSGVSGALAAPTLSMHAIDDPVVFVEGDSSLRERVDAAGKGQLLVQTYTREALHTRLATPQYAALLQALRAWVEQGLRPTPAGVAASCPAFEARYGEQCAFQPDYVPHALSTRGANWRAEGGAP</sequence>
<dbReference type="SUPFAM" id="SSF53474">
    <property type="entry name" value="alpha/beta-Hydrolases"/>
    <property type="match status" value="1"/>
</dbReference>
<dbReference type="Gene3D" id="3.40.50.1820">
    <property type="entry name" value="alpha/beta hydrolase"/>
    <property type="match status" value="1"/>
</dbReference>
<keyword evidence="1" id="KW-0732">Signal</keyword>
<accession>A0A1I1FST5</accession>